<evidence type="ECO:0000256" key="2">
    <source>
        <dbReference type="ARBA" id="ARBA00004496"/>
    </source>
</evidence>
<accession>A0A3P7RS70</accession>
<comment type="subcellular location">
    <subcellularLocation>
        <location evidence="2">Cytoplasm</location>
    </subcellularLocation>
</comment>
<dbReference type="CDD" id="cd02440">
    <property type="entry name" value="AdoMet_MTases"/>
    <property type="match status" value="1"/>
</dbReference>
<dbReference type="RefSeq" id="WP_125135461.1">
    <property type="nucleotide sequence ID" value="NZ_LR130778.1"/>
</dbReference>
<keyword evidence="8 13" id="KW-0949">S-adenosyl-L-methionine</keyword>
<name>A0A3P7RS70_9FIRM</name>
<evidence type="ECO:0000256" key="3">
    <source>
        <dbReference type="ARBA" id="ARBA00012140"/>
    </source>
</evidence>
<evidence type="ECO:0000256" key="1">
    <source>
        <dbReference type="ARBA" id="ARBA00002724"/>
    </source>
</evidence>
<gene>
    <name evidence="15" type="ORF">PATL70BA_0029</name>
</gene>
<dbReference type="Proteomes" id="UP000279029">
    <property type="component" value="Chromosome"/>
</dbReference>
<dbReference type="Gene3D" id="3.40.50.150">
    <property type="entry name" value="Vaccinia Virus protein VP39"/>
    <property type="match status" value="1"/>
</dbReference>
<reference evidence="15 16" key="1">
    <citation type="submission" date="2018-09" db="EMBL/GenBank/DDBJ databases">
        <authorList>
            <person name="Postec A."/>
        </authorList>
    </citation>
    <scope>NUCLEOTIDE SEQUENCE [LARGE SCALE GENOMIC DNA]</scope>
    <source>
        <strain evidence="15">70B-A</strain>
    </source>
</reference>
<comment type="function">
    <text evidence="1">Specifically methylates the cytosine at position 967 (m5C967) of 16S rRNA.</text>
</comment>
<feature type="binding site" evidence="13">
    <location>
        <position position="283"/>
    </location>
    <ligand>
        <name>S-adenosyl-L-methionine</name>
        <dbReference type="ChEBI" id="CHEBI:59789"/>
    </ligand>
</feature>
<dbReference type="GO" id="GO:0008649">
    <property type="term" value="F:rRNA methyltransferase activity"/>
    <property type="evidence" value="ECO:0007669"/>
    <property type="project" value="InterPro"/>
</dbReference>
<keyword evidence="4" id="KW-0963">Cytoplasm</keyword>
<dbReference type="InterPro" id="IPR004573">
    <property type="entry name" value="rRNA_ssu_MeTfrase_B"/>
</dbReference>
<dbReference type="PANTHER" id="PTHR22807">
    <property type="entry name" value="NOP2 YEAST -RELATED NOL1/NOP2/FMU SUN DOMAIN-CONTAINING"/>
    <property type="match status" value="1"/>
</dbReference>
<dbReference type="EMBL" id="LR130778">
    <property type="protein sequence ID" value="VDN45866.1"/>
    <property type="molecule type" value="Genomic_DNA"/>
</dbReference>
<feature type="domain" description="SAM-dependent MTase RsmB/NOP-type" evidence="14">
    <location>
        <begin position="169"/>
        <end position="439"/>
    </location>
</feature>
<feature type="binding site" evidence="13">
    <location>
        <position position="328"/>
    </location>
    <ligand>
        <name>S-adenosyl-L-methionine</name>
        <dbReference type="ChEBI" id="CHEBI:59789"/>
    </ligand>
</feature>
<evidence type="ECO:0000256" key="5">
    <source>
        <dbReference type="ARBA" id="ARBA00022552"/>
    </source>
</evidence>
<feature type="binding site" evidence="13">
    <location>
        <position position="310"/>
    </location>
    <ligand>
        <name>S-adenosyl-L-methionine</name>
        <dbReference type="ChEBI" id="CHEBI:59789"/>
    </ligand>
</feature>
<evidence type="ECO:0000313" key="15">
    <source>
        <dbReference type="EMBL" id="VDN45866.1"/>
    </source>
</evidence>
<dbReference type="Pfam" id="PF01029">
    <property type="entry name" value="NusB"/>
    <property type="match status" value="1"/>
</dbReference>
<comment type="catalytic activity">
    <reaction evidence="12">
        <text>cytidine(967) in 16S rRNA + S-adenosyl-L-methionine = 5-methylcytidine(967) in 16S rRNA + S-adenosyl-L-homocysteine + H(+)</text>
        <dbReference type="Rhea" id="RHEA:42748"/>
        <dbReference type="Rhea" id="RHEA-COMP:10219"/>
        <dbReference type="Rhea" id="RHEA-COMP:10220"/>
        <dbReference type="ChEBI" id="CHEBI:15378"/>
        <dbReference type="ChEBI" id="CHEBI:57856"/>
        <dbReference type="ChEBI" id="CHEBI:59789"/>
        <dbReference type="ChEBI" id="CHEBI:74483"/>
        <dbReference type="ChEBI" id="CHEBI:82748"/>
        <dbReference type="EC" id="2.1.1.176"/>
    </reaction>
</comment>
<feature type="active site" description="Nucleophile" evidence="13">
    <location>
        <position position="381"/>
    </location>
</feature>
<dbReference type="PRINTS" id="PR02008">
    <property type="entry name" value="RCMTFAMILY"/>
</dbReference>
<evidence type="ECO:0000256" key="13">
    <source>
        <dbReference type="PROSITE-ProRule" id="PRU01023"/>
    </source>
</evidence>
<dbReference type="InterPro" id="IPR001678">
    <property type="entry name" value="MeTrfase_RsmB-F_NOP2_dom"/>
</dbReference>
<dbReference type="GO" id="GO:0005737">
    <property type="term" value="C:cytoplasm"/>
    <property type="evidence" value="ECO:0007669"/>
    <property type="project" value="UniProtKB-SubCell"/>
</dbReference>
<dbReference type="OrthoDB" id="9810297at2"/>
<dbReference type="PROSITE" id="PS51686">
    <property type="entry name" value="SAM_MT_RSMB_NOP"/>
    <property type="match status" value="1"/>
</dbReference>
<dbReference type="AlphaFoldDB" id="A0A3P7RS70"/>
<keyword evidence="5" id="KW-0698">rRNA processing</keyword>
<dbReference type="SUPFAM" id="SSF53335">
    <property type="entry name" value="S-adenosyl-L-methionine-dependent methyltransferases"/>
    <property type="match status" value="1"/>
</dbReference>
<evidence type="ECO:0000256" key="11">
    <source>
        <dbReference type="ARBA" id="ARBA00031088"/>
    </source>
</evidence>
<dbReference type="Pfam" id="PF01189">
    <property type="entry name" value="Methyltr_RsmB-F"/>
    <property type="match status" value="1"/>
</dbReference>
<dbReference type="InterPro" id="IPR054728">
    <property type="entry name" value="RsmB-like_ferredoxin"/>
</dbReference>
<keyword evidence="7 13" id="KW-0808">Transferase</keyword>
<dbReference type="InterPro" id="IPR029063">
    <property type="entry name" value="SAM-dependent_MTases_sf"/>
</dbReference>
<keyword evidence="6 13" id="KW-0489">Methyltransferase</keyword>
<keyword evidence="9 13" id="KW-0694">RNA-binding</keyword>
<dbReference type="NCBIfam" id="NF011494">
    <property type="entry name" value="PRK14902.1"/>
    <property type="match status" value="1"/>
</dbReference>
<evidence type="ECO:0000256" key="6">
    <source>
        <dbReference type="ARBA" id="ARBA00022603"/>
    </source>
</evidence>
<evidence type="ECO:0000256" key="7">
    <source>
        <dbReference type="ARBA" id="ARBA00022679"/>
    </source>
</evidence>
<dbReference type="SUPFAM" id="SSF48013">
    <property type="entry name" value="NusB-like"/>
    <property type="match status" value="1"/>
</dbReference>
<dbReference type="Pfam" id="PF22458">
    <property type="entry name" value="RsmF-B_ferredox"/>
    <property type="match status" value="1"/>
</dbReference>
<dbReference type="NCBIfam" id="TIGR00563">
    <property type="entry name" value="rsmB"/>
    <property type="match status" value="1"/>
</dbReference>
<dbReference type="Gene3D" id="3.30.70.1170">
    <property type="entry name" value="Sun protein, domain 3"/>
    <property type="match status" value="1"/>
</dbReference>
<dbReference type="FunFam" id="3.40.50.150:FF:000022">
    <property type="entry name" value="Ribosomal RNA small subunit methyltransferase B"/>
    <property type="match status" value="1"/>
</dbReference>
<protein>
    <recommendedName>
        <fullName evidence="3">16S rRNA (cytosine(967)-C(5))-methyltransferase</fullName>
        <ecNumber evidence="3">2.1.1.176</ecNumber>
    </recommendedName>
    <alternativeName>
        <fullName evidence="10">16S rRNA m5C967 methyltransferase</fullName>
    </alternativeName>
    <alternativeName>
        <fullName evidence="11">rRNA (cytosine-C(5)-)-methyltransferase RsmB</fullName>
    </alternativeName>
</protein>
<comment type="similarity">
    <text evidence="13">Belongs to the class I-like SAM-binding methyltransferase superfamily. RsmB/NOP family.</text>
</comment>
<dbReference type="Gene3D" id="1.10.940.10">
    <property type="entry name" value="NusB-like"/>
    <property type="match status" value="1"/>
</dbReference>
<evidence type="ECO:0000256" key="12">
    <source>
        <dbReference type="ARBA" id="ARBA00047283"/>
    </source>
</evidence>
<dbReference type="InterPro" id="IPR023267">
    <property type="entry name" value="RCMT"/>
</dbReference>
<organism evidence="15 16">
    <name type="scientific">Petrocella atlantisensis</name>
    <dbReference type="NCBI Taxonomy" id="2173034"/>
    <lineage>
        <taxon>Bacteria</taxon>
        <taxon>Bacillati</taxon>
        <taxon>Bacillota</taxon>
        <taxon>Clostridia</taxon>
        <taxon>Lachnospirales</taxon>
        <taxon>Vallitaleaceae</taxon>
        <taxon>Petrocella</taxon>
    </lineage>
</organism>
<evidence type="ECO:0000313" key="16">
    <source>
        <dbReference type="Proteomes" id="UP000279029"/>
    </source>
</evidence>
<dbReference type="GO" id="GO:0003723">
    <property type="term" value="F:RNA binding"/>
    <property type="evidence" value="ECO:0007669"/>
    <property type="project" value="UniProtKB-UniRule"/>
</dbReference>
<dbReference type="EC" id="2.1.1.176" evidence="3"/>
<evidence type="ECO:0000256" key="10">
    <source>
        <dbReference type="ARBA" id="ARBA00030399"/>
    </source>
</evidence>
<proteinExistence type="inferred from homology"/>
<dbReference type="PANTHER" id="PTHR22807:SF53">
    <property type="entry name" value="RIBOSOMAL RNA SMALL SUBUNIT METHYLTRANSFERASE B-RELATED"/>
    <property type="match status" value="1"/>
</dbReference>
<dbReference type="InterPro" id="IPR049560">
    <property type="entry name" value="MeTrfase_RsmB-F_NOP2_cat"/>
</dbReference>
<evidence type="ECO:0000256" key="4">
    <source>
        <dbReference type="ARBA" id="ARBA00022490"/>
    </source>
</evidence>
<dbReference type="KEGG" id="cbar:PATL70BA_0029"/>
<sequence>MNLRWLVLKILDAIEFEGIFVHEAIERFTAESDLSKQDRAFIKKVVFGTIEQQIRIDYVINQFSKIKVNQMKPAVRLTLRLSVYQLLYMENIPDSAVCNEAVKLIKKRKMLRLTGFVNGVLRAIIRQKDSIQWPSKDDILTFFSVKYSFEPDIIQLLLEDYDKDVVENFLSVSNEQAPLTIRVQKTNITKQGLIDALEKEGVDVSEGRYIDDALHIGQIDKINLLDSFNQGYFQVQDESSMMVADVGFEDGMTTIIDLCAAPGGKTMHLADKLEGKGQVFAFDISDKKLDRVRENYTRLGLTNISEKINDATVLNQAYIGIADLIVADLPCSGLGIIRKKPDIKWHITVDRIKSLKKLQQDILEVAKNYVKPGGVLVFSTCTVTKTENQDNVDWFLDRNKDFELEPIQKNYSDPKTGMVSMMPISNGPDGFFIAKFRKKCENVKY</sequence>
<dbReference type="InterPro" id="IPR006027">
    <property type="entry name" value="NusB_RsmB_TIM44"/>
</dbReference>
<evidence type="ECO:0000256" key="9">
    <source>
        <dbReference type="ARBA" id="ARBA00022884"/>
    </source>
</evidence>
<evidence type="ECO:0000256" key="8">
    <source>
        <dbReference type="ARBA" id="ARBA00022691"/>
    </source>
</evidence>
<evidence type="ECO:0000259" key="14">
    <source>
        <dbReference type="PROSITE" id="PS51686"/>
    </source>
</evidence>
<dbReference type="InterPro" id="IPR035926">
    <property type="entry name" value="NusB-like_sf"/>
</dbReference>
<keyword evidence="16" id="KW-1185">Reference proteome</keyword>
<dbReference type="GO" id="GO:0006355">
    <property type="term" value="P:regulation of DNA-templated transcription"/>
    <property type="evidence" value="ECO:0007669"/>
    <property type="project" value="InterPro"/>
</dbReference>
<feature type="binding site" evidence="13">
    <location>
        <begin position="259"/>
        <end position="265"/>
    </location>
    <ligand>
        <name>S-adenosyl-L-methionine</name>
        <dbReference type="ChEBI" id="CHEBI:59789"/>
    </ligand>
</feature>